<dbReference type="RefSeq" id="WP_198001161.1">
    <property type="nucleotide sequence ID" value="NZ_CP037452.1"/>
</dbReference>
<dbReference type="EC" id="2.7.8.-" evidence="4"/>
<keyword evidence="2" id="KW-0812">Transmembrane</keyword>
<keyword evidence="2" id="KW-1133">Transmembrane helix</keyword>
<dbReference type="KEGG" id="gfm:Enr17x_30640"/>
<evidence type="ECO:0000259" key="3">
    <source>
        <dbReference type="Pfam" id="PF02397"/>
    </source>
</evidence>
<keyword evidence="4" id="KW-0808">Transferase</keyword>
<dbReference type="InterPro" id="IPR003362">
    <property type="entry name" value="Bact_transf"/>
</dbReference>
<dbReference type="Pfam" id="PF02397">
    <property type="entry name" value="Bac_transf"/>
    <property type="match status" value="1"/>
</dbReference>
<dbReference type="Gene3D" id="2.40.10.120">
    <property type="match status" value="1"/>
</dbReference>
<comment type="similarity">
    <text evidence="1">Belongs to the bacterial sugar transferase family.</text>
</comment>
<reference evidence="4 5" key="1">
    <citation type="submission" date="2019-03" db="EMBL/GenBank/DDBJ databases">
        <title>Deep-cultivation of Planctomycetes and their phenomic and genomic characterization uncovers novel biology.</title>
        <authorList>
            <person name="Wiegand S."/>
            <person name="Jogler M."/>
            <person name="Boedeker C."/>
            <person name="Pinto D."/>
            <person name="Vollmers J."/>
            <person name="Rivas-Marin E."/>
            <person name="Kohn T."/>
            <person name="Peeters S.H."/>
            <person name="Heuer A."/>
            <person name="Rast P."/>
            <person name="Oberbeckmann S."/>
            <person name="Bunk B."/>
            <person name="Jeske O."/>
            <person name="Meyerdierks A."/>
            <person name="Storesund J.E."/>
            <person name="Kallscheuer N."/>
            <person name="Luecker S."/>
            <person name="Lage O.M."/>
            <person name="Pohl T."/>
            <person name="Merkel B.J."/>
            <person name="Hornburger P."/>
            <person name="Mueller R.-W."/>
            <person name="Bruemmer F."/>
            <person name="Labrenz M."/>
            <person name="Spormann A.M."/>
            <person name="Op den Camp H."/>
            <person name="Overmann J."/>
            <person name="Amann R."/>
            <person name="Jetten M.S.M."/>
            <person name="Mascher T."/>
            <person name="Medema M.H."/>
            <person name="Devos D.P."/>
            <person name="Kaster A.-K."/>
            <person name="Ovreas L."/>
            <person name="Rohde M."/>
            <person name="Galperin M.Y."/>
            <person name="Jogler C."/>
        </authorList>
    </citation>
    <scope>NUCLEOTIDE SEQUENCE [LARGE SCALE GENOMIC DNA]</scope>
    <source>
        <strain evidence="4 5">Enr17</strain>
    </source>
</reference>
<feature type="transmembrane region" description="Helical" evidence="2">
    <location>
        <begin position="350"/>
        <end position="372"/>
    </location>
</feature>
<dbReference type="SUPFAM" id="SSF50494">
    <property type="entry name" value="Trypsin-like serine proteases"/>
    <property type="match status" value="1"/>
</dbReference>
<gene>
    <name evidence="4" type="primary">tuaA</name>
    <name evidence="4" type="ORF">Enr17x_30640</name>
</gene>
<sequence>MRNKVPPVVSISSSKAAPLVGMGVVVDASHVITCAHIINYALDRDADDQSRPNAKICVRFILDAQEPVAWATILKWLPPLDSGDNEDVVLLGLDAPTSVDIDHSQFSIPRINEPIRAYGLPQGSTLGIWWSGLVSLPVRSNRFQLEQNENASTILEPGFSGTPLLSINGQKMYGIVARVRGKVGYMIPSQELNRIFKVMPSAQSDGEAESEMEEPLVSQPQDNRTTLTMVATDTEQQGALIEVEVNADYGDFSDEDTFYYQQLIEFMQGFPGVILKVSYIRKGSTIIGFRVISEKADDAASTIVSVINEGTLAEHGVVRASIPSPETQQNFTTGVQVSRYLRWKGPFDQILAAILLVLLAPLIIIGILAVRLTSPGPALFRQTRVGKDGRNFTMYKLRTMHADAEAATGPVWAIQRDPRVTSVGYFLRRTSLDELPQLFNVLRGEMSLVGPSPERPEFIDVFCKSIPDYETRTRIKPGIVGLASSYLPWVMGLEEIRNKFLIDRFYIEHATLWMDVLICLENLARIFFIPIRLTTHYVKPILPSYSKPGEDKNQ</sequence>
<dbReference type="InterPro" id="IPR009003">
    <property type="entry name" value="Peptidase_S1_PA"/>
</dbReference>
<accession>A0A518ID30</accession>
<dbReference type="EMBL" id="CP037452">
    <property type="protein sequence ID" value="QDV51012.1"/>
    <property type="molecule type" value="Genomic_DNA"/>
</dbReference>
<dbReference type="Pfam" id="PF13365">
    <property type="entry name" value="Trypsin_2"/>
    <property type="match status" value="1"/>
</dbReference>
<evidence type="ECO:0000313" key="4">
    <source>
        <dbReference type="EMBL" id="QDV51012.1"/>
    </source>
</evidence>
<keyword evidence="5" id="KW-1185">Reference proteome</keyword>
<dbReference type="AlphaFoldDB" id="A0A518ID30"/>
<evidence type="ECO:0000256" key="1">
    <source>
        <dbReference type="ARBA" id="ARBA00006464"/>
    </source>
</evidence>
<keyword evidence="2" id="KW-0472">Membrane</keyword>
<feature type="domain" description="Bacterial sugar transferase" evidence="3">
    <location>
        <begin position="346"/>
        <end position="526"/>
    </location>
</feature>
<dbReference type="GO" id="GO:0016780">
    <property type="term" value="F:phosphotransferase activity, for other substituted phosphate groups"/>
    <property type="evidence" value="ECO:0007669"/>
    <property type="project" value="TreeGrafter"/>
</dbReference>
<name>A0A518ID30_9PLAN</name>
<organism evidence="4 5">
    <name type="scientific">Gimesia fumaroli</name>
    <dbReference type="NCBI Taxonomy" id="2527976"/>
    <lineage>
        <taxon>Bacteria</taxon>
        <taxon>Pseudomonadati</taxon>
        <taxon>Planctomycetota</taxon>
        <taxon>Planctomycetia</taxon>
        <taxon>Planctomycetales</taxon>
        <taxon>Planctomycetaceae</taxon>
        <taxon>Gimesia</taxon>
    </lineage>
</organism>
<dbReference type="Proteomes" id="UP000318313">
    <property type="component" value="Chromosome"/>
</dbReference>
<protein>
    <submittedName>
        <fullName evidence="4">Undecaprenyl-phosphate N-acetylgalactosaminyl 1-phosphate transferase</fullName>
        <ecNumber evidence="4">2.7.8.-</ecNumber>
    </submittedName>
</protein>
<evidence type="ECO:0000313" key="5">
    <source>
        <dbReference type="Proteomes" id="UP000318313"/>
    </source>
</evidence>
<dbReference type="PANTHER" id="PTHR30576">
    <property type="entry name" value="COLANIC BIOSYNTHESIS UDP-GLUCOSE LIPID CARRIER TRANSFERASE"/>
    <property type="match status" value="1"/>
</dbReference>
<evidence type="ECO:0000256" key="2">
    <source>
        <dbReference type="SAM" id="Phobius"/>
    </source>
</evidence>
<dbReference type="PANTHER" id="PTHR30576:SF0">
    <property type="entry name" value="UNDECAPRENYL-PHOSPHATE N-ACETYLGALACTOSAMINYL 1-PHOSPHATE TRANSFERASE-RELATED"/>
    <property type="match status" value="1"/>
</dbReference>
<proteinExistence type="inferred from homology"/>